<keyword evidence="2" id="KW-1185">Reference proteome</keyword>
<comment type="caution">
    <text evidence="1">The sequence shown here is derived from an EMBL/GenBank/DDBJ whole genome shotgun (WGS) entry which is preliminary data.</text>
</comment>
<name>A0A4Z2HID8_9TELE</name>
<dbReference type="Proteomes" id="UP000314294">
    <property type="component" value="Unassembled WGS sequence"/>
</dbReference>
<evidence type="ECO:0000313" key="2">
    <source>
        <dbReference type="Proteomes" id="UP000314294"/>
    </source>
</evidence>
<sequence length="98" mass="10700">MHLDDGGDELLQEVVAQQRRPVVVDEVDQKALDAEDLNDAVDLGVLHDLTRRNGQCDPRPFAGAHAAIEPIVTKRFGLTCLSVASRTLSIFPLRGKTP</sequence>
<dbReference type="AlphaFoldDB" id="A0A4Z2HID8"/>
<accession>A0A4Z2HID8</accession>
<proteinExistence type="predicted"/>
<organism evidence="1 2">
    <name type="scientific">Liparis tanakae</name>
    <name type="common">Tanaka's snailfish</name>
    <dbReference type="NCBI Taxonomy" id="230148"/>
    <lineage>
        <taxon>Eukaryota</taxon>
        <taxon>Metazoa</taxon>
        <taxon>Chordata</taxon>
        <taxon>Craniata</taxon>
        <taxon>Vertebrata</taxon>
        <taxon>Euteleostomi</taxon>
        <taxon>Actinopterygii</taxon>
        <taxon>Neopterygii</taxon>
        <taxon>Teleostei</taxon>
        <taxon>Neoteleostei</taxon>
        <taxon>Acanthomorphata</taxon>
        <taxon>Eupercaria</taxon>
        <taxon>Perciformes</taxon>
        <taxon>Cottioidei</taxon>
        <taxon>Cottales</taxon>
        <taxon>Liparidae</taxon>
        <taxon>Liparis</taxon>
    </lineage>
</organism>
<protein>
    <submittedName>
        <fullName evidence="1">Uncharacterized protein</fullName>
    </submittedName>
</protein>
<evidence type="ECO:0000313" key="1">
    <source>
        <dbReference type="EMBL" id="TNN65300.1"/>
    </source>
</evidence>
<reference evidence="1 2" key="1">
    <citation type="submission" date="2019-03" db="EMBL/GenBank/DDBJ databases">
        <title>First draft genome of Liparis tanakae, snailfish: a comprehensive survey of snailfish specific genes.</title>
        <authorList>
            <person name="Kim W."/>
            <person name="Song I."/>
            <person name="Jeong J.-H."/>
            <person name="Kim D."/>
            <person name="Kim S."/>
            <person name="Ryu S."/>
            <person name="Song J.Y."/>
            <person name="Lee S.K."/>
        </authorList>
    </citation>
    <scope>NUCLEOTIDE SEQUENCE [LARGE SCALE GENOMIC DNA]</scope>
    <source>
        <tissue evidence="1">Muscle</tissue>
    </source>
</reference>
<dbReference type="EMBL" id="SRLO01000237">
    <property type="protein sequence ID" value="TNN65300.1"/>
    <property type="molecule type" value="Genomic_DNA"/>
</dbReference>
<gene>
    <name evidence="1" type="ORF">EYF80_024454</name>
</gene>